<name>A0A0R1S7Q7_9LACO</name>
<dbReference type="Proteomes" id="UP000052013">
    <property type="component" value="Unassembled WGS sequence"/>
</dbReference>
<dbReference type="EMBL" id="AZEY01000079">
    <property type="protein sequence ID" value="KRL64927.1"/>
    <property type="molecule type" value="Genomic_DNA"/>
</dbReference>
<dbReference type="AlphaFoldDB" id="A0A0R1S7Q7"/>
<protein>
    <submittedName>
        <fullName evidence="1">Uncharacterized protein</fullName>
    </submittedName>
</protein>
<evidence type="ECO:0000313" key="2">
    <source>
        <dbReference type="Proteomes" id="UP000052013"/>
    </source>
</evidence>
<accession>A0A0R1S7Q7</accession>
<dbReference type="PATRIC" id="fig|1423739.3.peg.749"/>
<sequence length="57" mass="6470">MNNHKNNHLTTSKLIPNQIEQIKTKAATNSLIHSYFQALPIITAVQLLKLADQYPKN</sequence>
<evidence type="ECO:0000313" key="1">
    <source>
        <dbReference type="EMBL" id="KRL64927.1"/>
    </source>
</evidence>
<organism evidence="1 2">
    <name type="scientific">Lentilactobacillus diolivorans DSM 14421</name>
    <dbReference type="NCBI Taxonomy" id="1423739"/>
    <lineage>
        <taxon>Bacteria</taxon>
        <taxon>Bacillati</taxon>
        <taxon>Bacillota</taxon>
        <taxon>Bacilli</taxon>
        <taxon>Lactobacillales</taxon>
        <taxon>Lactobacillaceae</taxon>
        <taxon>Lentilactobacillus</taxon>
    </lineage>
</organism>
<comment type="caution">
    <text evidence="1">The sequence shown here is derived from an EMBL/GenBank/DDBJ whole genome shotgun (WGS) entry which is preliminary data.</text>
</comment>
<gene>
    <name evidence="1" type="ORF">FC85_GL000717</name>
</gene>
<reference evidence="1 2" key="1">
    <citation type="journal article" date="2015" name="Genome Announc.">
        <title>Expanding the biotechnology potential of lactobacilli through comparative genomics of 213 strains and associated genera.</title>
        <authorList>
            <person name="Sun Z."/>
            <person name="Harris H.M."/>
            <person name="McCann A."/>
            <person name="Guo C."/>
            <person name="Argimon S."/>
            <person name="Zhang W."/>
            <person name="Yang X."/>
            <person name="Jeffery I.B."/>
            <person name="Cooney J.C."/>
            <person name="Kagawa T.F."/>
            <person name="Liu W."/>
            <person name="Song Y."/>
            <person name="Salvetti E."/>
            <person name="Wrobel A."/>
            <person name="Rasinkangas P."/>
            <person name="Parkhill J."/>
            <person name="Rea M.C."/>
            <person name="O'Sullivan O."/>
            <person name="Ritari J."/>
            <person name="Douillard F.P."/>
            <person name="Paul Ross R."/>
            <person name="Yang R."/>
            <person name="Briner A.E."/>
            <person name="Felis G.E."/>
            <person name="de Vos W.M."/>
            <person name="Barrangou R."/>
            <person name="Klaenhammer T.R."/>
            <person name="Caufield P.W."/>
            <person name="Cui Y."/>
            <person name="Zhang H."/>
            <person name="O'Toole P.W."/>
        </authorList>
    </citation>
    <scope>NUCLEOTIDE SEQUENCE [LARGE SCALE GENOMIC DNA]</scope>
    <source>
        <strain evidence="1 2">DSM 14421</strain>
    </source>
</reference>
<proteinExistence type="predicted"/>